<organism evidence="7">
    <name type="scientific">Spongospora subterranea</name>
    <dbReference type="NCBI Taxonomy" id="70186"/>
    <lineage>
        <taxon>Eukaryota</taxon>
        <taxon>Sar</taxon>
        <taxon>Rhizaria</taxon>
        <taxon>Endomyxa</taxon>
        <taxon>Phytomyxea</taxon>
        <taxon>Plasmodiophorida</taxon>
        <taxon>Plasmodiophoridae</taxon>
        <taxon>Spongospora</taxon>
    </lineage>
</organism>
<dbReference type="PROSITE" id="PS00108">
    <property type="entry name" value="PROTEIN_KINASE_ST"/>
    <property type="match status" value="1"/>
</dbReference>
<dbReference type="Gene3D" id="2.30.29.30">
    <property type="entry name" value="Pleckstrin-homology domain (PH domain)/Phosphotyrosine-binding domain (PTB)"/>
    <property type="match status" value="1"/>
</dbReference>
<dbReference type="SUPFAM" id="SSF56112">
    <property type="entry name" value="Protein kinase-like (PK-like)"/>
    <property type="match status" value="1"/>
</dbReference>
<evidence type="ECO:0000256" key="3">
    <source>
        <dbReference type="ARBA" id="ARBA00022741"/>
    </source>
</evidence>
<dbReference type="Gene3D" id="1.10.510.10">
    <property type="entry name" value="Transferase(Phosphotransferase) domain 1"/>
    <property type="match status" value="1"/>
</dbReference>
<dbReference type="PANTHER" id="PTHR24351">
    <property type="entry name" value="RIBOSOMAL PROTEIN S6 KINASE"/>
    <property type="match status" value="1"/>
</dbReference>
<accession>A0A0H5QVA4</accession>
<reference evidence="7" key="1">
    <citation type="submission" date="2015-04" db="EMBL/GenBank/DDBJ databases">
        <title>The genome sequence of the plant pathogenic Rhizarian Plasmodiophora brassicae reveals insights in its biotrophic life cycle and the origin of chitin synthesis.</title>
        <authorList>
            <person name="Schwelm A."/>
            <person name="Fogelqvist J."/>
            <person name="Knaust A."/>
            <person name="Julke S."/>
            <person name="Lilja T."/>
            <person name="Dhandapani V."/>
            <person name="Bonilla-Rosso G."/>
            <person name="Karlsson M."/>
            <person name="Shevchenko A."/>
            <person name="Choi S.R."/>
            <person name="Kim H.G."/>
            <person name="Park J.Y."/>
            <person name="Lim Y.P."/>
            <person name="Ludwig-Muller J."/>
            <person name="Dixelius C."/>
        </authorList>
    </citation>
    <scope>NUCLEOTIDE SEQUENCE</scope>
    <source>
        <tissue evidence="7">Potato root galls</tissue>
    </source>
</reference>
<dbReference type="AlphaFoldDB" id="A0A0H5QVA4"/>
<dbReference type="FunFam" id="1.10.510.10:FF:000833">
    <property type="entry name" value="AGC family protein kinase"/>
    <property type="match status" value="1"/>
</dbReference>
<dbReference type="InterPro" id="IPR000719">
    <property type="entry name" value="Prot_kinase_dom"/>
</dbReference>
<dbReference type="Pfam" id="PF00069">
    <property type="entry name" value="Pkinase"/>
    <property type="match status" value="1"/>
</dbReference>
<protein>
    <recommendedName>
        <fullName evidence="6">Protein kinase domain-containing protein</fullName>
    </recommendedName>
</protein>
<keyword evidence="5" id="KW-0067">ATP-binding</keyword>
<dbReference type="PROSITE" id="PS00018">
    <property type="entry name" value="EF_HAND_1"/>
    <property type="match status" value="1"/>
</dbReference>
<evidence type="ECO:0000259" key="6">
    <source>
        <dbReference type="PROSITE" id="PS50011"/>
    </source>
</evidence>
<evidence type="ECO:0000256" key="5">
    <source>
        <dbReference type="ARBA" id="ARBA00022840"/>
    </source>
</evidence>
<keyword evidence="2" id="KW-0808">Transferase</keyword>
<keyword evidence="4" id="KW-0418">Kinase</keyword>
<dbReference type="InterPro" id="IPR033931">
    <property type="entry name" value="PDK1-typ_PH"/>
</dbReference>
<sequence length="372" mass="42270">MRRRYCRESTILGSCIYLERFKILNLCFLSYEDFVLELASGGELFQQIRRLKRCPENLAAFYCAEILLILEYLHGQKIIHRDLKPENLLLSQDGHIRLIDFGSAKIIDADDTVKDTSNRRNSFVGTAEYLPPELLNNGDVSFGADWWSFGCVIYQLLSGRPPFKGETEYLTFQKIIEHKIVFDDHLSTAAISLLTKLLNVDPQDRVSGGFDRLKQHPFFRDIAFDDLFNSEVPSYFVDVNSNEPQQEADAAIILPNSDSVNSMALANADSDCSGFLTNSEVALMLGIITERKGLFFKKKMLILTSAPRLFHISLGKKQQQTEIPWSASLRASIYKGNAFLIYTPEKLFRFQTVDLTAQAWVDAIEEAHKRGS</sequence>
<evidence type="ECO:0000256" key="2">
    <source>
        <dbReference type="ARBA" id="ARBA00022679"/>
    </source>
</evidence>
<dbReference type="InterPro" id="IPR008271">
    <property type="entry name" value="Ser/Thr_kinase_AS"/>
</dbReference>
<dbReference type="EMBL" id="HACM01005084">
    <property type="protein sequence ID" value="CRZ05526.1"/>
    <property type="molecule type" value="Transcribed_RNA"/>
</dbReference>
<keyword evidence="3" id="KW-0547">Nucleotide-binding</keyword>
<dbReference type="Pfam" id="PF14593">
    <property type="entry name" value="PH_3"/>
    <property type="match status" value="1"/>
</dbReference>
<dbReference type="GO" id="GO:0004674">
    <property type="term" value="F:protein serine/threonine kinase activity"/>
    <property type="evidence" value="ECO:0007669"/>
    <property type="project" value="UniProtKB-KW"/>
</dbReference>
<dbReference type="InterPro" id="IPR011009">
    <property type="entry name" value="Kinase-like_dom_sf"/>
</dbReference>
<dbReference type="GO" id="GO:0005524">
    <property type="term" value="F:ATP binding"/>
    <property type="evidence" value="ECO:0007669"/>
    <property type="project" value="UniProtKB-KW"/>
</dbReference>
<dbReference type="SMART" id="SM00220">
    <property type="entry name" value="S_TKc"/>
    <property type="match status" value="1"/>
</dbReference>
<keyword evidence="1" id="KW-0723">Serine/threonine-protein kinase</keyword>
<proteinExistence type="predicted"/>
<dbReference type="InterPro" id="IPR018247">
    <property type="entry name" value="EF_Hand_1_Ca_BS"/>
</dbReference>
<dbReference type="InterPro" id="IPR011993">
    <property type="entry name" value="PH-like_dom_sf"/>
</dbReference>
<name>A0A0H5QVA4_9EUKA</name>
<feature type="domain" description="Protein kinase" evidence="6">
    <location>
        <begin position="1"/>
        <end position="219"/>
    </location>
</feature>
<evidence type="ECO:0000313" key="7">
    <source>
        <dbReference type="EMBL" id="CRZ05526.1"/>
    </source>
</evidence>
<dbReference type="SUPFAM" id="SSF50729">
    <property type="entry name" value="PH domain-like"/>
    <property type="match status" value="1"/>
</dbReference>
<evidence type="ECO:0000256" key="4">
    <source>
        <dbReference type="ARBA" id="ARBA00022777"/>
    </source>
</evidence>
<dbReference type="PROSITE" id="PS50011">
    <property type="entry name" value="PROTEIN_KINASE_DOM"/>
    <property type="match status" value="1"/>
</dbReference>
<evidence type="ECO:0000256" key="1">
    <source>
        <dbReference type="ARBA" id="ARBA00022527"/>
    </source>
</evidence>